<dbReference type="EMBL" id="QLUW01000001">
    <property type="protein sequence ID" value="RAP78398.1"/>
    <property type="molecule type" value="Genomic_DNA"/>
</dbReference>
<evidence type="ECO:0000313" key="4">
    <source>
        <dbReference type="Proteomes" id="UP000249260"/>
    </source>
</evidence>
<proteinExistence type="predicted"/>
<comment type="caution">
    <text evidence="3">The sequence shown here is derived from an EMBL/GenBank/DDBJ whole genome shotgun (WGS) entry which is preliminary data.</text>
</comment>
<dbReference type="RefSeq" id="WP_112881521.1">
    <property type="nucleotide sequence ID" value="NZ_QLUW01000001.1"/>
</dbReference>
<keyword evidence="1" id="KW-0732">Signal</keyword>
<dbReference type="InterPro" id="IPR046780">
    <property type="entry name" value="aBig_2"/>
</dbReference>
<feature type="domain" description="Atrophied bacterial Ig" evidence="2">
    <location>
        <begin position="382"/>
        <end position="471"/>
    </location>
</feature>
<feature type="signal peptide" evidence="1">
    <location>
        <begin position="1"/>
        <end position="23"/>
    </location>
</feature>
<dbReference type="Proteomes" id="UP000249260">
    <property type="component" value="Unassembled WGS sequence"/>
</dbReference>
<reference evidence="3 4" key="1">
    <citation type="submission" date="2018-06" db="EMBL/GenBank/DDBJ databases">
        <title>Paenibacillus montanisoli sp. nov., isolated from mountain area soil.</title>
        <authorList>
            <person name="Wu M."/>
        </authorList>
    </citation>
    <scope>NUCLEOTIDE SEQUENCE [LARGE SCALE GENOMIC DNA]</scope>
    <source>
        <strain evidence="3 4">RA17</strain>
    </source>
</reference>
<evidence type="ECO:0000313" key="3">
    <source>
        <dbReference type="EMBL" id="RAP78398.1"/>
    </source>
</evidence>
<dbReference type="OrthoDB" id="2481354at2"/>
<sequence length="471" mass="49984">MKKWTVLMLVLSMFLLGSSTALASGKSSYRGNDDHRQQLLYCKDVVSRLNQVLAKVKNERTRTILKRMIAEFKAECEVIGGSTYQQDLAKVNADKAALAIKFLGNDHAGSVTLPVILATQGTKGSTITWTSSNPSIISNNGLVINRPRNNDAAVDLTAVIRYRNAVVSKTFRVIVKSTIPAMSDSDRVAKDTAALQIVFNGTDNAGSVTQALKELPSKGVNGSSITWTSMLPNVISSDGKKVNRPAYGSGNSTVVLTAFIKSGNISDVKIFILTVKEQLPDAQKVAADKAALEIDFGGSDTAARVTRALDGLPAVGANGSTIKWLSSNPNVLSSDGKTIRRPAAGSGDTYVAMTAIISSGPVSDVKVFVLTVKPDFTSSEKVAADKAELAIAFKDNDNAASVTRSIGLPTKGFYGSTIIWYSSNTSLILDNGILINRPARGQGDKTVTLTAFISNNGIGDVKTFSVVVKQQ</sequence>
<accession>A0A328U694</accession>
<feature type="domain" description="Atrophied bacterial Ig" evidence="2">
    <location>
        <begin position="188"/>
        <end position="278"/>
    </location>
</feature>
<dbReference type="AlphaFoldDB" id="A0A328U694"/>
<feature type="domain" description="Atrophied bacterial Ig" evidence="2">
    <location>
        <begin position="285"/>
        <end position="374"/>
    </location>
</feature>
<name>A0A328U694_9BACL</name>
<feature type="chain" id="PRO_5016283974" description="Atrophied bacterial Ig domain-containing protein" evidence="1">
    <location>
        <begin position="24"/>
        <end position="471"/>
    </location>
</feature>
<gene>
    <name evidence="3" type="ORF">DL346_08230</name>
</gene>
<evidence type="ECO:0000259" key="2">
    <source>
        <dbReference type="Pfam" id="PF20578"/>
    </source>
</evidence>
<organism evidence="3 4">
    <name type="scientific">Paenibacillus montanisoli</name>
    <dbReference type="NCBI Taxonomy" id="2081970"/>
    <lineage>
        <taxon>Bacteria</taxon>
        <taxon>Bacillati</taxon>
        <taxon>Bacillota</taxon>
        <taxon>Bacilli</taxon>
        <taxon>Bacillales</taxon>
        <taxon>Paenibacillaceae</taxon>
        <taxon>Paenibacillus</taxon>
    </lineage>
</organism>
<evidence type="ECO:0000256" key="1">
    <source>
        <dbReference type="SAM" id="SignalP"/>
    </source>
</evidence>
<keyword evidence="4" id="KW-1185">Reference proteome</keyword>
<protein>
    <recommendedName>
        <fullName evidence="2">Atrophied bacterial Ig domain-containing protein</fullName>
    </recommendedName>
</protein>
<dbReference type="Pfam" id="PF20578">
    <property type="entry name" value="aBig_2"/>
    <property type="match status" value="4"/>
</dbReference>
<feature type="domain" description="Atrophied bacterial Ig" evidence="2">
    <location>
        <begin position="91"/>
        <end position="177"/>
    </location>
</feature>